<accession>A0A415GAJ6</accession>
<comment type="caution">
    <text evidence="2">The sequence shown here is derived from an EMBL/GenBank/DDBJ whole genome shotgun (WGS) entry which is preliminary data.</text>
</comment>
<reference evidence="2 3" key="1">
    <citation type="submission" date="2018-08" db="EMBL/GenBank/DDBJ databases">
        <title>A genome reference for cultivated species of the human gut microbiota.</title>
        <authorList>
            <person name="Zou Y."/>
            <person name="Xue W."/>
            <person name="Luo G."/>
        </authorList>
    </citation>
    <scope>NUCLEOTIDE SEQUENCE [LARGE SCALE GENOMIC DNA]</scope>
    <source>
        <strain evidence="2 3">AF45-14BH</strain>
    </source>
</reference>
<dbReference type="GO" id="GO:0004803">
    <property type="term" value="F:transposase activity"/>
    <property type="evidence" value="ECO:0007669"/>
    <property type="project" value="InterPro"/>
</dbReference>
<dbReference type="Proteomes" id="UP000283497">
    <property type="component" value="Unassembled WGS sequence"/>
</dbReference>
<dbReference type="AlphaFoldDB" id="A0A415GAJ6"/>
<organism evidence="2 3">
    <name type="scientific">Anaerobutyricum hallii</name>
    <dbReference type="NCBI Taxonomy" id="39488"/>
    <lineage>
        <taxon>Bacteria</taxon>
        <taxon>Bacillati</taxon>
        <taxon>Bacillota</taxon>
        <taxon>Clostridia</taxon>
        <taxon>Lachnospirales</taxon>
        <taxon>Lachnospiraceae</taxon>
        <taxon>Anaerobutyricum</taxon>
    </lineage>
</organism>
<dbReference type="Gene3D" id="1.10.10.60">
    <property type="entry name" value="Homeodomain-like"/>
    <property type="match status" value="1"/>
</dbReference>
<dbReference type="GO" id="GO:0006313">
    <property type="term" value="P:DNA transposition"/>
    <property type="evidence" value="ECO:0007669"/>
    <property type="project" value="InterPro"/>
</dbReference>
<dbReference type="GO" id="GO:0003677">
    <property type="term" value="F:DNA binding"/>
    <property type="evidence" value="ECO:0007669"/>
    <property type="project" value="InterPro"/>
</dbReference>
<keyword evidence="1" id="KW-0175">Coiled coil</keyword>
<dbReference type="InterPro" id="IPR009057">
    <property type="entry name" value="Homeodomain-like_sf"/>
</dbReference>
<dbReference type="EMBL" id="QRNJ01000004">
    <property type="protein sequence ID" value="RHK41676.1"/>
    <property type="molecule type" value="Genomic_DNA"/>
</dbReference>
<name>A0A415GAJ6_9FIRM</name>
<protein>
    <submittedName>
        <fullName evidence="2">Transposase</fullName>
    </submittedName>
</protein>
<dbReference type="SUPFAM" id="SSF46689">
    <property type="entry name" value="Homeodomain-like"/>
    <property type="match status" value="1"/>
</dbReference>
<evidence type="ECO:0000313" key="2">
    <source>
        <dbReference type="EMBL" id="RHK41676.1"/>
    </source>
</evidence>
<gene>
    <name evidence="2" type="ORF">DW068_02080</name>
</gene>
<evidence type="ECO:0000256" key="1">
    <source>
        <dbReference type="SAM" id="Coils"/>
    </source>
</evidence>
<sequence>MAKGTKYSQEFKEDAVRYRLEHSDIALLKCAENLGISESALKKWIRATKEHEGSVPTRGSGNYASDEAKEIARLQCELRDTKDALEVLKKAIGILGK</sequence>
<dbReference type="Pfam" id="PF01527">
    <property type="entry name" value="HTH_Tnp_1"/>
    <property type="match status" value="1"/>
</dbReference>
<dbReference type="RefSeq" id="WP_118313966.1">
    <property type="nucleotide sequence ID" value="NZ_QRNJ01000004.1"/>
</dbReference>
<dbReference type="InterPro" id="IPR002514">
    <property type="entry name" value="Transposase_8"/>
</dbReference>
<evidence type="ECO:0000313" key="3">
    <source>
        <dbReference type="Proteomes" id="UP000283497"/>
    </source>
</evidence>
<feature type="coiled-coil region" evidence="1">
    <location>
        <begin position="64"/>
        <end position="91"/>
    </location>
</feature>
<proteinExistence type="predicted"/>